<feature type="domain" description="WW" evidence="2">
    <location>
        <begin position="11"/>
        <end position="46"/>
    </location>
</feature>
<comment type="caution">
    <text evidence="3">The sequence shown here is derived from an EMBL/GenBank/DDBJ whole genome shotgun (WGS) entry which is preliminary data.</text>
</comment>
<dbReference type="CDD" id="cd00201">
    <property type="entry name" value="WW"/>
    <property type="match status" value="1"/>
</dbReference>
<gene>
    <name evidence="3" type="ORF">AB6A40_005972</name>
</gene>
<dbReference type="AlphaFoldDB" id="A0ABD6EH76"/>
<dbReference type="SUPFAM" id="SSF51045">
    <property type="entry name" value="WW domain"/>
    <property type="match status" value="1"/>
</dbReference>
<feature type="compositionally biased region" description="Low complexity" evidence="1">
    <location>
        <begin position="414"/>
        <end position="424"/>
    </location>
</feature>
<keyword evidence="4" id="KW-1185">Reference proteome</keyword>
<dbReference type="Proteomes" id="UP001608902">
    <property type="component" value="Unassembled WGS sequence"/>
</dbReference>
<evidence type="ECO:0000259" key="2">
    <source>
        <dbReference type="PROSITE" id="PS50020"/>
    </source>
</evidence>
<proteinExistence type="predicted"/>
<dbReference type="Pfam" id="PF13638">
    <property type="entry name" value="PIN_4"/>
    <property type="match status" value="1"/>
</dbReference>
<protein>
    <recommendedName>
        <fullName evidence="2">WW domain-containing protein</fullName>
    </recommendedName>
</protein>
<evidence type="ECO:0000313" key="4">
    <source>
        <dbReference type="Proteomes" id="UP001608902"/>
    </source>
</evidence>
<dbReference type="InterPro" id="IPR002716">
    <property type="entry name" value="PIN_dom"/>
</dbReference>
<dbReference type="Pfam" id="PF00397">
    <property type="entry name" value="WW"/>
    <property type="match status" value="1"/>
</dbReference>
<dbReference type="SMART" id="SM00456">
    <property type="entry name" value="WW"/>
    <property type="match status" value="1"/>
</dbReference>
<dbReference type="PROSITE" id="PS50020">
    <property type="entry name" value="WW_DOMAIN_2"/>
    <property type="match status" value="1"/>
</dbReference>
<dbReference type="InterPro" id="IPR001202">
    <property type="entry name" value="WW_dom"/>
</dbReference>
<accession>A0ABD6EH76</accession>
<dbReference type="Gene3D" id="2.20.70.10">
    <property type="match status" value="1"/>
</dbReference>
<feature type="region of interest" description="Disordered" evidence="1">
    <location>
        <begin position="406"/>
        <end position="426"/>
    </location>
</feature>
<evidence type="ECO:0000256" key="1">
    <source>
        <dbReference type="SAM" id="MobiDB-lite"/>
    </source>
</evidence>
<evidence type="ECO:0000313" key="3">
    <source>
        <dbReference type="EMBL" id="MFH4979263.1"/>
    </source>
</evidence>
<dbReference type="Gene3D" id="3.40.50.1010">
    <property type="entry name" value="5'-nuclease"/>
    <property type="match status" value="1"/>
</dbReference>
<organism evidence="3 4">
    <name type="scientific">Gnathostoma spinigerum</name>
    <dbReference type="NCBI Taxonomy" id="75299"/>
    <lineage>
        <taxon>Eukaryota</taxon>
        <taxon>Metazoa</taxon>
        <taxon>Ecdysozoa</taxon>
        <taxon>Nematoda</taxon>
        <taxon>Chromadorea</taxon>
        <taxon>Rhabditida</taxon>
        <taxon>Spirurina</taxon>
        <taxon>Gnathostomatomorpha</taxon>
        <taxon>Gnathostomatoidea</taxon>
        <taxon>Gnathostomatidae</taxon>
        <taxon>Gnathostoma</taxon>
    </lineage>
</organism>
<feature type="compositionally biased region" description="Basic residues" evidence="1">
    <location>
        <begin position="80"/>
        <end position="91"/>
    </location>
</feature>
<reference evidence="3 4" key="1">
    <citation type="submission" date="2024-08" db="EMBL/GenBank/DDBJ databases">
        <title>Gnathostoma spinigerum genome.</title>
        <authorList>
            <person name="Gonzalez-Bertolin B."/>
            <person name="Monzon S."/>
            <person name="Zaballos A."/>
            <person name="Jimenez P."/>
            <person name="Dekumyoy P."/>
            <person name="Varona S."/>
            <person name="Cuesta I."/>
            <person name="Sumanam S."/>
            <person name="Adisakwattana P."/>
            <person name="Gasser R.B."/>
            <person name="Hernandez-Gonzalez A."/>
            <person name="Young N.D."/>
            <person name="Perteguer M.J."/>
        </authorList>
    </citation>
    <scope>NUCLEOTIDE SEQUENCE [LARGE SCALE GENOMIC DNA]</scope>
    <source>
        <strain evidence="3">AL3</strain>
        <tissue evidence="3">Liver</tissue>
    </source>
</reference>
<feature type="region of interest" description="Disordered" evidence="1">
    <location>
        <begin position="74"/>
        <end position="110"/>
    </location>
</feature>
<name>A0ABD6EH76_9BILA</name>
<sequence length="576" mass="64144">MSKGKEKVNVPGLPKPWLAYASSRYEGRVFYYNPETRESRWDVPENRTPSLAVRLSTKNASSEVCFNKKTIEGRRSIQIPKKRGTSKKKRSNREDAPSSTVVHPSDVKSPVIRRHQQYVHQMSQSFDKKILMKMKEKSNFSLSEDSANLSLSTGKSFSHNQTTTGAVFVPHDSVKHLPQKCPNKPSAFENVSSKASNARGSDKKISQKLAVGSCHASTSSIKQTIKEPGNDVCFDMGTKRQSVKTKVFQRKNSVSNSRAILDEEELEDYNKAVSRLPPSVTNDSSIKNEAACVKNVCSDKGKFANKTASALERNTKNVFHQMTITQNFSEVKNFVANKPTMNVIRDTESRASEKNVSVDTELPVKSCAKKSHLEKFAQYQNQSGGKIIHNDLSASNIAQNLSMISETHSRGDTDSSTNDDNNGDAMDVDIVVPSKKIRIDDVEPMDIDYVEEITKYRNAVFLHPDEHYCETVGLKSVSDTQKQITQSSNDEVLLDAFVAVFDTSALLEDPLLLKRCVECNIFIVIPFTVVNEIDGLKKSSETSDVAKAAVAVNNSLFDLSRMRNEFLILESSMEVS</sequence>
<dbReference type="EMBL" id="JBGFUD010004002">
    <property type="protein sequence ID" value="MFH4979263.1"/>
    <property type="molecule type" value="Genomic_DNA"/>
</dbReference>
<dbReference type="InterPro" id="IPR036020">
    <property type="entry name" value="WW_dom_sf"/>
</dbReference>